<dbReference type="GO" id="GO:0003841">
    <property type="term" value="F:1-acylglycerol-3-phosphate O-acyltransferase activity"/>
    <property type="evidence" value="ECO:0007669"/>
    <property type="project" value="UniProtKB-UniRule"/>
</dbReference>
<keyword evidence="6" id="KW-0472">Membrane</keyword>
<feature type="transmembrane region" description="Helical" evidence="6">
    <location>
        <begin position="31"/>
        <end position="51"/>
    </location>
</feature>
<evidence type="ECO:0000313" key="8">
    <source>
        <dbReference type="Proteomes" id="UP000504606"/>
    </source>
</evidence>
<evidence type="ECO:0000259" key="7">
    <source>
        <dbReference type="SMART" id="SM00563"/>
    </source>
</evidence>
<feature type="transmembrane region" description="Helical" evidence="6">
    <location>
        <begin position="189"/>
        <end position="210"/>
    </location>
</feature>
<dbReference type="EC" id="2.3.1.51" evidence="5"/>
<evidence type="ECO:0000256" key="5">
    <source>
        <dbReference type="RuleBase" id="RU361267"/>
    </source>
</evidence>
<dbReference type="CDD" id="cd07989">
    <property type="entry name" value="LPLAT_AGPAT-like"/>
    <property type="match status" value="1"/>
</dbReference>
<dbReference type="AlphaFoldDB" id="A0A6J1SLR3"/>
<dbReference type="Proteomes" id="UP000504606">
    <property type="component" value="Unplaced"/>
</dbReference>
<keyword evidence="6" id="KW-0812">Transmembrane</keyword>
<dbReference type="NCBIfam" id="TIGR00530">
    <property type="entry name" value="AGP_acyltrn"/>
    <property type="match status" value="1"/>
</dbReference>
<keyword evidence="8" id="KW-1185">Reference proteome</keyword>
<comment type="domain">
    <text evidence="5">The HXXXXD motif is essential for acyltransferase activity and may constitute the binding site for the phosphate moiety of the glycerol-3-phosphate.</text>
</comment>
<organism evidence="8 9">
    <name type="scientific">Frankliniella occidentalis</name>
    <name type="common">Western flower thrips</name>
    <name type="synonym">Euthrips occidentalis</name>
    <dbReference type="NCBI Taxonomy" id="133901"/>
    <lineage>
        <taxon>Eukaryota</taxon>
        <taxon>Metazoa</taxon>
        <taxon>Ecdysozoa</taxon>
        <taxon>Arthropoda</taxon>
        <taxon>Hexapoda</taxon>
        <taxon>Insecta</taxon>
        <taxon>Pterygota</taxon>
        <taxon>Neoptera</taxon>
        <taxon>Paraneoptera</taxon>
        <taxon>Thysanoptera</taxon>
        <taxon>Terebrantia</taxon>
        <taxon>Thripoidea</taxon>
        <taxon>Thripidae</taxon>
        <taxon>Frankliniella</taxon>
    </lineage>
</organism>
<gene>
    <name evidence="9" type="primary">LOC113207773</name>
</gene>
<keyword evidence="6" id="KW-1133">Transmembrane helix</keyword>
<dbReference type="GO" id="GO:0005783">
    <property type="term" value="C:endoplasmic reticulum"/>
    <property type="evidence" value="ECO:0007669"/>
    <property type="project" value="TreeGrafter"/>
</dbReference>
<evidence type="ECO:0000256" key="4">
    <source>
        <dbReference type="ARBA" id="ARBA00023315"/>
    </source>
</evidence>
<evidence type="ECO:0000256" key="2">
    <source>
        <dbReference type="ARBA" id="ARBA00008655"/>
    </source>
</evidence>
<dbReference type="RefSeq" id="XP_026280250.1">
    <property type="nucleotide sequence ID" value="XM_026424465.2"/>
</dbReference>
<dbReference type="OrthoDB" id="202234at2759"/>
<keyword evidence="5" id="KW-0443">Lipid metabolism</keyword>
<comment type="pathway">
    <text evidence="1">Phospholipid metabolism; CDP-diacylglycerol biosynthesis; CDP-diacylglycerol from sn-glycerol 3-phosphate: step 2/3.</text>
</comment>
<keyword evidence="3 5" id="KW-0808">Transferase</keyword>
<dbReference type="Pfam" id="PF01553">
    <property type="entry name" value="Acyltransferase"/>
    <property type="match status" value="1"/>
</dbReference>
<accession>A0A6J1SLR3</accession>
<dbReference type="GO" id="GO:0016020">
    <property type="term" value="C:membrane"/>
    <property type="evidence" value="ECO:0007669"/>
    <property type="project" value="InterPro"/>
</dbReference>
<comment type="catalytic activity">
    <reaction evidence="5">
        <text>a 1-acyl-sn-glycero-3-phosphate + an acyl-CoA = a 1,2-diacyl-sn-glycero-3-phosphate + CoA</text>
        <dbReference type="Rhea" id="RHEA:19709"/>
        <dbReference type="ChEBI" id="CHEBI:57287"/>
        <dbReference type="ChEBI" id="CHEBI:57970"/>
        <dbReference type="ChEBI" id="CHEBI:58342"/>
        <dbReference type="ChEBI" id="CHEBI:58608"/>
        <dbReference type="EC" id="2.3.1.51"/>
    </reaction>
</comment>
<dbReference type="PANTHER" id="PTHR10434">
    <property type="entry name" value="1-ACYL-SN-GLYCEROL-3-PHOSPHATE ACYLTRANSFERASE"/>
    <property type="match status" value="1"/>
</dbReference>
<dbReference type="GO" id="GO:0006654">
    <property type="term" value="P:phosphatidic acid biosynthetic process"/>
    <property type="evidence" value="ECO:0007669"/>
    <property type="project" value="TreeGrafter"/>
</dbReference>
<comment type="similarity">
    <text evidence="2 5">Belongs to the 1-acyl-sn-glycerol-3-phosphate acyltransferase family.</text>
</comment>
<feature type="transmembrane region" description="Helical" evidence="6">
    <location>
        <begin position="124"/>
        <end position="142"/>
    </location>
</feature>
<keyword evidence="4 5" id="KW-0012">Acyltransferase</keyword>
<dbReference type="SMART" id="SM00563">
    <property type="entry name" value="PlsC"/>
    <property type="match status" value="1"/>
</dbReference>
<evidence type="ECO:0000256" key="3">
    <source>
        <dbReference type="ARBA" id="ARBA00022679"/>
    </source>
</evidence>
<dbReference type="PANTHER" id="PTHR10434:SF11">
    <property type="entry name" value="1-ACYL-SN-GLYCEROL-3-PHOSPHATE ACYLTRANSFERASE"/>
    <property type="match status" value="1"/>
</dbReference>
<proteinExistence type="inferred from homology"/>
<keyword evidence="5" id="KW-0594">Phospholipid biosynthesis</keyword>
<dbReference type="KEGG" id="foc:113207773"/>
<keyword evidence="5" id="KW-1208">Phospholipid metabolism</keyword>
<name>A0A6J1SLR3_FRAOC</name>
<dbReference type="InterPro" id="IPR004552">
    <property type="entry name" value="AGP_acyltrans"/>
</dbReference>
<reference evidence="9" key="1">
    <citation type="submission" date="2025-08" db="UniProtKB">
        <authorList>
            <consortium name="RefSeq"/>
        </authorList>
    </citation>
    <scope>IDENTIFICATION</scope>
    <source>
        <tissue evidence="9">Whole organism</tissue>
    </source>
</reference>
<evidence type="ECO:0000256" key="6">
    <source>
        <dbReference type="SAM" id="Phobius"/>
    </source>
</evidence>
<keyword evidence="5" id="KW-0444">Lipid biosynthesis</keyword>
<evidence type="ECO:0000313" key="9">
    <source>
        <dbReference type="RefSeq" id="XP_026280250.1"/>
    </source>
</evidence>
<dbReference type="GeneID" id="113207773"/>
<dbReference type="InterPro" id="IPR002123">
    <property type="entry name" value="Plipid/glycerol_acylTrfase"/>
</dbReference>
<sequence>MAILLYAGVGLGIAVPLVFALSRTVRYYAKLTFWYLGITVTGLLFIPLMALRPRHPHNLVAWSAVCKHFGFFIGQKYTFRGLHHLENLGACVVVANHQHAIDGTGMNKLWAALKRCTIVSKKEVLYAGPFGLGLWLGGVIFIDRLNSEKSREAINKVSTKLKRDDLKLWMFPEGTRRNTGEIHSFKKGAFHVAIAAGIPVLPIVYSQYYFMDEKQRRFDNGNIIISILPPIPTEGMTVSDVNDLMDQSHKLMSEEFSKISAAAQVGKSLN</sequence>
<feature type="domain" description="Phospholipid/glycerol acyltransferase" evidence="7">
    <location>
        <begin position="91"/>
        <end position="208"/>
    </location>
</feature>
<dbReference type="SUPFAM" id="SSF69593">
    <property type="entry name" value="Glycerol-3-phosphate (1)-acyltransferase"/>
    <property type="match status" value="1"/>
</dbReference>
<protein>
    <recommendedName>
        <fullName evidence="5">1-acyl-sn-glycerol-3-phosphate acyltransferase</fullName>
        <ecNumber evidence="5">2.3.1.51</ecNumber>
    </recommendedName>
</protein>
<evidence type="ECO:0000256" key="1">
    <source>
        <dbReference type="ARBA" id="ARBA00004728"/>
    </source>
</evidence>